<dbReference type="CDD" id="cd16295">
    <property type="entry name" value="TTHA0252-CPSF-like_MBL-fold"/>
    <property type="match status" value="1"/>
</dbReference>
<dbReference type="GO" id="GO:0016787">
    <property type="term" value="F:hydrolase activity"/>
    <property type="evidence" value="ECO:0007669"/>
    <property type="project" value="UniProtKB-KW"/>
</dbReference>
<dbReference type="Proteomes" id="UP001260072">
    <property type="component" value="Unassembled WGS sequence"/>
</dbReference>
<dbReference type="PANTHER" id="PTHR11203:SF37">
    <property type="entry name" value="INTEGRATOR COMPLEX SUBUNIT 11"/>
    <property type="match status" value="1"/>
</dbReference>
<dbReference type="Pfam" id="PF00753">
    <property type="entry name" value="Lactamase_B"/>
    <property type="match status" value="1"/>
</dbReference>
<dbReference type="SUPFAM" id="SSF56281">
    <property type="entry name" value="Metallo-hydrolase/oxidoreductase"/>
    <property type="match status" value="1"/>
</dbReference>
<protein>
    <submittedName>
        <fullName evidence="4">MBL fold metallo-hydrolase</fullName>
        <ecNumber evidence="4">3.-.-.-</ecNumber>
    </submittedName>
</protein>
<dbReference type="EC" id="3.-.-.-" evidence="4"/>
<organism evidence="4 5">
    <name type="scientific">Agromyces indicus</name>
    <dbReference type="NCBI Taxonomy" id="758919"/>
    <lineage>
        <taxon>Bacteria</taxon>
        <taxon>Bacillati</taxon>
        <taxon>Actinomycetota</taxon>
        <taxon>Actinomycetes</taxon>
        <taxon>Micrococcales</taxon>
        <taxon>Microbacteriaceae</taxon>
        <taxon>Agromyces</taxon>
    </lineage>
</organism>
<name>A0ABU1FGC3_9MICO</name>
<dbReference type="InterPro" id="IPR001279">
    <property type="entry name" value="Metallo-B-lactamas"/>
</dbReference>
<dbReference type="PANTHER" id="PTHR11203">
    <property type="entry name" value="CLEAVAGE AND POLYADENYLATION SPECIFICITY FACTOR FAMILY MEMBER"/>
    <property type="match status" value="1"/>
</dbReference>
<feature type="domain" description="Metallo-beta-lactamase" evidence="2">
    <location>
        <begin position="15"/>
        <end position="232"/>
    </location>
</feature>
<evidence type="ECO:0000259" key="2">
    <source>
        <dbReference type="SMART" id="SM00849"/>
    </source>
</evidence>
<proteinExistence type="predicted"/>
<dbReference type="InterPro" id="IPR050698">
    <property type="entry name" value="MBL"/>
</dbReference>
<dbReference type="InterPro" id="IPR011108">
    <property type="entry name" value="RMMBL"/>
</dbReference>
<dbReference type="InterPro" id="IPR036866">
    <property type="entry name" value="RibonucZ/Hydroxyglut_hydro"/>
</dbReference>
<evidence type="ECO:0000256" key="1">
    <source>
        <dbReference type="ARBA" id="ARBA00022801"/>
    </source>
</evidence>
<dbReference type="SMART" id="SM01027">
    <property type="entry name" value="Beta-Casp"/>
    <property type="match status" value="1"/>
</dbReference>
<dbReference type="Pfam" id="PF10996">
    <property type="entry name" value="Beta-Casp"/>
    <property type="match status" value="1"/>
</dbReference>
<dbReference type="RefSeq" id="WP_310519484.1">
    <property type="nucleotide sequence ID" value="NZ_BAABBS010000001.1"/>
</dbReference>
<dbReference type="Gene3D" id="3.40.50.10890">
    <property type="match status" value="1"/>
</dbReference>
<evidence type="ECO:0000259" key="3">
    <source>
        <dbReference type="SMART" id="SM01027"/>
    </source>
</evidence>
<gene>
    <name evidence="4" type="ORF">RH861_01805</name>
</gene>
<feature type="domain" description="Beta-Casp" evidence="3">
    <location>
        <begin position="249"/>
        <end position="368"/>
    </location>
</feature>
<sequence length="482" mass="52394">MPVSLRFLGGADSVTGSRYLVETDAARVLVDCGLFQGYKVLRERNRHPFPVPPESIDAVVLTHAHLDHSGYLPALVRDGFAGPIVATPGTIELCRVMLADSAYLMEEEARHAARRGWSRHADPRPVYTSDDVKAALGRFRELDFGEPRSIADGVDMRLAPAGHILGAAQVRLRAEGRTLHFTGDLGRHKDPLMRAPADLEPCDVLVTEGTYGDRAHTDEDPADRLGEIVTRVTRRGGVVLIPAFAVGRTETVLLHLARLADRGELPDVPIYLNSPMAVDVASIYERYPEEHRLDHDRLTRMYRLATRISTVDDSKLLNLRGGPMIIISASGMLTGGRILHHIQAYGPDRRNAIVLTGFQAGGTRGAALAAGERTLRIFGEDVPIRADVVMIDSMSAHPDADEILDWLRGAASAPGMTYVTHGEAHAADALRARIKHELGWPVRVPEHGERVAVEPAPDPVGAPAGVERIEDVGPVEAFDAAI</sequence>
<dbReference type="SMART" id="SM00849">
    <property type="entry name" value="Lactamase_B"/>
    <property type="match status" value="1"/>
</dbReference>
<keyword evidence="1 4" id="KW-0378">Hydrolase</keyword>
<dbReference type="Gene3D" id="3.60.15.10">
    <property type="entry name" value="Ribonuclease Z/Hydroxyacylglutathione hydrolase-like"/>
    <property type="match status" value="1"/>
</dbReference>
<dbReference type="EMBL" id="JAVKGS010000001">
    <property type="protein sequence ID" value="MDR5690789.1"/>
    <property type="molecule type" value="Genomic_DNA"/>
</dbReference>
<keyword evidence="5" id="KW-1185">Reference proteome</keyword>
<dbReference type="Pfam" id="PF07521">
    <property type="entry name" value="RMMBL"/>
    <property type="match status" value="1"/>
</dbReference>
<evidence type="ECO:0000313" key="5">
    <source>
        <dbReference type="Proteomes" id="UP001260072"/>
    </source>
</evidence>
<dbReference type="InterPro" id="IPR022712">
    <property type="entry name" value="Beta_Casp"/>
</dbReference>
<reference evidence="5" key="1">
    <citation type="submission" date="2023-07" db="EMBL/GenBank/DDBJ databases">
        <title>Description of three actinobacteria isolated from air of manufacturing shop in a pharmaceutical factory.</title>
        <authorList>
            <person name="Zhang D.-F."/>
        </authorList>
    </citation>
    <scope>NUCLEOTIDE SEQUENCE [LARGE SCALE GENOMIC DNA]</scope>
    <source>
        <strain evidence="5">CCTCC AB 2011122</strain>
    </source>
</reference>
<comment type="caution">
    <text evidence="4">The sequence shown here is derived from an EMBL/GenBank/DDBJ whole genome shotgun (WGS) entry which is preliminary data.</text>
</comment>
<evidence type="ECO:0000313" key="4">
    <source>
        <dbReference type="EMBL" id="MDR5690789.1"/>
    </source>
</evidence>
<accession>A0ABU1FGC3</accession>